<dbReference type="Pfam" id="PF12728">
    <property type="entry name" value="HTH_17"/>
    <property type="match status" value="1"/>
</dbReference>
<dbReference type="EMBL" id="JAVREP010000023">
    <property type="protein sequence ID" value="MDT0331476.1"/>
    <property type="molecule type" value="Genomic_DNA"/>
</dbReference>
<feature type="domain" description="Helix-turn-helix" evidence="2">
    <location>
        <begin position="162"/>
        <end position="206"/>
    </location>
</feature>
<comment type="caution">
    <text evidence="3">The sequence shown here is derived from an EMBL/GenBank/DDBJ whole genome shotgun (WGS) entry which is preliminary data.</text>
</comment>
<accession>A0ABU2MI00</accession>
<proteinExistence type="predicted"/>
<dbReference type="RefSeq" id="WP_311513967.1">
    <property type="nucleotide sequence ID" value="NZ_JAVREP010000023.1"/>
</dbReference>
<dbReference type="Proteomes" id="UP001183390">
    <property type="component" value="Unassembled WGS sequence"/>
</dbReference>
<gene>
    <name evidence="3" type="ORF">RM479_23945</name>
</gene>
<protein>
    <submittedName>
        <fullName evidence="3">Helix-turn-helix domain-containing protein</fullName>
    </submittedName>
</protein>
<feature type="region of interest" description="Disordered" evidence="1">
    <location>
        <begin position="1"/>
        <end position="20"/>
    </location>
</feature>
<name>A0ABU2MI00_9ACTN</name>
<evidence type="ECO:0000259" key="2">
    <source>
        <dbReference type="Pfam" id="PF12728"/>
    </source>
</evidence>
<sequence>MKRKREAEPASGGARHGFAGGVQGQLPAGDGVVCGLAPEIGAGRLWGVQRTHTARMPGADPVGAVPWFRVRTWPLWAVSAESGIAPFCGCARGVERVSGGCFGESACIARRGRAWMHSVPPSAGSRAVFVQFRGGGEVGVVKWDAPVTVAEVASLPVVLGPVQAGRLLGLGRTTVYRLLRGGTFPVPVRRVGRSWVVPTAGVLTYLGLATPASVTPASGCGCGARVNATEER</sequence>
<dbReference type="InterPro" id="IPR041657">
    <property type="entry name" value="HTH_17"/>
</dbReference>
<evidence type="ECO:0000313" key="3">
    <source>
        <dbReference type="EMBL" id="MDT0331476.1"/>
    </source>
</evidence>
<evidence type="ECO:0000313" key="4">
    <source>
        <dbReference type="Proteomes" id="UP001183390"/>
    </source>
</evidence>
<reference evidence="4" key="1">
    <citation type="submission" date="2023-07" db="EMBL/GenBank/DDBJ databases">
        <title>30 novel species of actinomycetes from the DSMZ collection.</title>
        <authorList>
            <person name="Nouioui I."/>
        </authorList>
    </citation>
    <scope>NUCLEOTIDE SEQUENCE [LARGE SCALE GENOMIC DNA]</scope>
    <source>
        <strain evidence="4">DSM 44743</strain>
    </source>
</reference>
<keyword evidence="4" id="KW-1185">Reference proteome</keyword>
<evidence type="ECO:0000256" key="1">
    <source>
        <dbReference type="SAM" id="MobiDB-lite"/>
    </source>
</evidence>
<organism evidence="3 4">
    <name type="scientific">Nocardiopsis lambiniae</name>
    <dbReference type="NCBI Taxonomy" id="3075539"/>
    <lineage>
        <taxon>Bacteria</taxon>
        <taxon>Bacillati</taxon>
        <taxon>Actinomycetota</taxon>
        <taxon>Actinomycetes</taxon>
        <taxon>Streptosporangiales</taxon>
        <taxon>Nocardiopsidaceae</taxon>
        <taxon>Nocardiopsis</taxon>
    </lineage>
</organism>